<comment type="caution">
    <text evidence="11">The sequence shown here is derived from an EMBL/GenBank/DDBJ whole genome shotgun (WGS) entry which is preliminary data.</text>
</comment>
<keyword evidence="3" id="KW-0813">Transport</keyword>
<feature type="transmembrane region" description="Helical" evidence="9">
    <location>
        <begin position="253"/>
        <end position="270"/>
    </location>
</feature>
<keyword evidence="5 9" id="KW-0812">Transmembrane</keyword>
<keyword evidence="7 9" id="KW-0472">Membrane</keyword>
<feature type="transmembrane region" description="Helical" evidence="9">
    <location>
        <begin position="219"/>
        <end position="241"/>
    </location>
</feature>
<feature type="region of interest" description="Disordered" evidence="8">
    <location>
        <begin position="314"/>
        <end position="334"/>
    </location>
</feature>
<dbReference type="PANTHER" id="PTHR22911">
    <property type="entry name" value="ACYL-MALONYL CONDENSING ENZYME-RELATED"/>
    <property type="match status" value="1"/>
</dbReference>
<feature type="compositionally biased region" description="Polar residues" evidence="8">
    <location>
        <begin position="324"/>
        <end position="334"/>
    </location>
</feature>
<name>A0ABN3WN16_STRTU</name>
<accession>A0ABN3WN16</accession>
<feature type="transmembrane region" description="Helical" evidence="9">
    <location>
        <begin position="47"/>
        <end position="69"/>
    </location>
</feature>
<evidence type="ECO:0000256" key="7">
    <source>
        <dbReference type="ARBA" id="ARBA00023136"/>
    </source>
</evidence>
<keyword evidence="6 9" id="KW-1133">Transmembrane helix</keyword>
<dbReference type="InterPro" id="IPR000620">
    <property type="entry name" value="EamA_dom"/>
</dbReference>
<dbReference type="PANTHER" id="PTHR22911:SF137">
    <property type="entry name" value="SOLUTE CARRIER FAMILY 35 MEMBER G2-RELATED"/>
    <property type="match status" value="1"/>
</dbReference>
<feature type="transmembrane region" description="Helical" evidence="9">
    <location>
        <begin position="136"/>
        <end position="153"/>
    </location>
</feature>
<proteinExistence type="inferred from homology"/>
<comment type="similarity">
    <text evidence="2">Belongs to the EamA transporter family.</text>
</comment>
<feature type="transmembrane region" description="Helical" evidence="9">
    <location>
        <begin position="112"/>
        <end position="129"/>
    </location>
</feature>
<dbReference type="InterPro" id="IPR037185">
    <property type="entry name" value="EmrE-like"/>
</dbReference>
<evidence type="ECO:0000256" key="6">
    <source>
        <dbReference type="ARBA" id="ARBA00022989"/>
    </source>
</evidence>
<evidence type="ECO:0000256" key="2">
    <source>
        <dbReference type="ARBA" id="ARBA00007362"/>
    </source>
</evidence>
<gene>
    <name evidence="11" type="primary">rarD</name>
    <name evidence="11" type="ORF">GCM10020221_17590</name>
</gene>
<evidence type="ECO:0000313" key="12">
    <source>
        <dbReference type="Proteomes" id="UP001501102"/>
    </source>
</evidence>
<evidence type="ECO:0000256" key="3">
    <source>
        <dbReference type="ARBA" id="ARBA00022448"/>
    </source>
</evidence>
<feature type="transmembrane region" description="Helical" evidence="9">
    <location>
        <begin position="81"/>
        <end position="100"/>
    </location>
</feature>
<sequence length="334" mass="35620">MKPDIQPDTQQNETRAGFLYGAAAYAIWGLFPLYWPLLEPSGAMEILAHRMVWSLVTVVVVLAVTRRWAWIPPLLRQPRRLCMIALGAATISANWGIYIWAVNSGHVVETSLGYFINPLVVIALGVVVLRERLRRTQWVAVGIGAAAVVVLAVGYGKLPWIALGISASFGTYSLIKKQVGLGGLESMAAETAVQFLPALGYLLFLGGGGTFTGEGPGHTALLVASGAITALPLVSFGAAAVKLPLSVLGMLQYLAPIFQFALGLAVFHESMPTERWAGFALVWLALAVLTWDALRTARAGRAELDAARVSARDKGTADGRPISGNRSAVSETRS</sequence>
<feature type="transmembrane region" description="Helical" evidence="9">
    <location>
        <begin position="276"/>
        <end position="294"/>
    </location>
</feature>
<evidence type="ECO:0000256" key="9">
    <source>
        <dbReference type="SAM" id="Phobius"/>
    </source>
</evidence>
<feature type="transmembrane region" description="Helical" evidence="9">
    <location>
        <begin position="16"/>
        <end position="35"/>
    </location>
</feature>
<dbReference type="SUPFAM" id="SSF103481">
    <property type="entry name" value="Multidrug resistance efflux transporter EmrE"/>
    <property type="match status" value="2"/>
</dbReference>
<keyword evidence="12" id="KW-1185">Reference proteome</keyword>
<comment type="subcellular location">
    <subcellularLocation>
        <location evidence="1">Cell membrane</location>
        <topology evidence="1">Multi-pass membrane protein</topology>
    </subcellularLocation>
</comment>
<organism evidence="11 12">
    <name type="scientific">Streptomyces thioluteus</name>
    <dbReference type="NCBI Taxonomy" id="66431"/>
    <lineage>
        <taxon>Bacteria</taxon>
        <taxon>Bacillati</taxon>
        <taxon>Actinomycetota</taxon>
        <taxon>Actinomycetes</taxon>
        <taxon>Kitasatosporales</taxon>
        <taxon>Streptomycetaceae</taxon>
        <taxon>Streptomyces</taxon>
    </lineage>
</organism>
<evidence type="ECO:0000259" key="10">
    <source>
        <dbReference type="Pfam" id="PF00892"/>
    </source>
</evidence>
<evidence type="ECO:0000256" key="5">
    <source>
        <dbReference type="ARBA" id="ARBA00022692"/>
    </source>
</evidence>
<evidence type="ECO:0000256" key="4">
    <source>
        <dbReference type="ARBA" id="ARBA00022475"/>
    </source>
</evidence>
<reference evidence="11 12" key="1">
    <citation type="journal article" date="2019" name="Int. J. Syst. Evol. Microbiol.">
        <title>The Global Catalogue of Microorganisms (GCM) 10K type strain sequencing project: providing services to taxonomists for standard genome sequencing and annotation.</title>
        <authorList>
            <consortium name="The Broad Institute Genomics Platform"/>
            <consortium name="The Broad Institute Genome Sequencing Center for Infectious Disease"/>
            <person name="Wu L."/>
            <person name="Ma J."/>
        </authorList>
    </citation>
    <scope>NUCLEOTIDE SEQUENCE [LARGE SCALE GENOMIC DNA]</scope>
    <source>
        <strain evidence="11 12">JCM 4087</strain>
    </source>
</reference>
<evidence type="ECO:0000313" key="11">
    <source>
        <dbReference type="EMBL" id="GAA2921921.1"/>
    </source>
</evidence>
<dbReference type="Proteomes" id="UP001501102">
    <property type="component" value="Unassembled WGS sequence"/>
</dbReference>
<dbReference type="RefSeq" id="WP_344962097.1">
    <property type="nucleotide sequence ID" value="NZ_BAAAXZ010000067.1"/>
</dbReference>
<evidence type="ECO:0000256" key="8">
    <source>
        <dbReference type="SAM" id="MobiDB-lite"/>
    </source>
</evidence>
<dbReference type="EMBL" id="BAAAXZ010000067">
    <property type="protein sequence ID" value="GAA2921921.1"/>
    <property type="molecule type" value="Genomic_DNA"/>
</dbReference>
<dbReference type="Pfam" id="PF00892">
    <property type="entry name" value="EamA"/>
    <property type="match status" value="1"/>
</dbReference>
<dbReference type="InterPro" id="IPR004626">
    <property type="entry name" value="RarD"/>
</dbReference>
<evidence type="ECO:0000256" key="1">
    <source>
        <dbReference type="ARBA" id="ARBA00004651"/>
    </source>
</evidence>
<dbReference type="NCBIfam" id="TIGR00688">
    <property type="entry name" value="rarD"/>
    <property type="match status" value="1"/>
</dbReference>
<feature type="domain" description="EamA" evidence="10">
    <location>
        <begin position="17"/>
        <end position="151"/>
    </location>
</feature>
<protein>
    <submittedName>
        <fullName evidence="11">EamA family transporter RarD</fullName>
    </submittedName>
</protein>
<keyword evidence="4" id="KW-1003">Cell membrane</keyword>